<protein>
    <recommendedName>
        <fullName evidence="3">Transposase</fullName>
    </recommendedName>
</protein>
<evidence type="ECO:0000313" key="2">
    <source>
        <dbReference type="Proteomes" id="UP000193335"/>
    </source>
</evidence>
<gene>
    <name evidence="1" type="ORF">BSZ19_46550</name>
</gene>
<dbReference type="Proteomes" id="UP000193335">
    <property type="component" value="Unassembled WGS sequence"/>
</dbReference>
<comment type="caution">
    <text evidence="1">The sequence shown here is derived from an EMBL/GenBank/DDBJ whole genome shotgun (WGS) entry which is preliminary data.</text>
</comment>
<evidence type="ECO:0000313" key="1">
    <source>
        <dbReference type="EMBL" id="OSJ22067.1"/>
    </source>
</evidence>
<organism evidence="1 2">
    <name type="scientific">Bradyrhizobium japonicum</name>
    <dbReference type="NCBI Taxonomy" id="375"/>
    <lineage>
        <taxon>Bacteria</taxon>
        <taxon>Pseudomonadati</taxon>
        <taxon>Pseudomonadota</taxon>
        <taxon>Alphaproteobacteria</taxon>
        <taxon>Hyphomicrobiales</taxon>
        <taxon>Nitrobacteraceae</taxon>
        <taxon>Bradyrhizobium</taxon>
    </lineage>
</organism>
<dbReference type="AlphaFoldDB" id="A0A1Y2J7F3"/>
<sequence>MAKKVKKIVRREYTRADVKELRAHSKAKTPVVKIAKQMKRSEGSLRQKAIKLGIPLGHMR</sequence>
<reference evidence="1 2" key="1">
    <citation type="submission" date="2017-03" db="EMBL/GenBank/DDBJ databases">
        <title>Whole genome sequences of fourteen strains of Bradyrhizobium canariense and one strain of Bradyrhizobium japonicum isolated from Lupinus (Papilionoideae: Genisteae) species in Algeria.</title>
        <authorList>
            <person name="Crovadore J."/>
            <person name="Chekireb D."/>
            <person name="Brachmann A."/>
            <person name="Chablais R."/>
            <person name="Cochard B."/>
            <person name="Lefort F."/>
        </authorList>
    </citation>
    <scope>NUCLEOTIDE SEQUENCE [LARGE SCALE GENOMIC DNA]</scope>
    <source>
        <strain evidence="1 2">UBMA197</strain>
    </source>
</reference>
<proteinExistence type="predicted"/>
<dbReference type="EMBL" id="NAFL01000286">
    <property type="protein sequence ID" value="OSJ22067.1"/>
    <property type="molecule type" value="Genomic_DNA"/>
</dbReference>
<accession>A0A1Y2J7F3</accession>
<evidence type="ECO:0008006" key="3">
    <source>
        <dbReference type="Google" id="ProtNLM"/>
    </source>
</evidence>
<name>A0A1Y2J7F3_BRAJP</name>
<dbReference type="RefSeq" id="WP_085405370.1">
    <property type="nucleotide sequence ID" value="NZ_NAFL01000286.1"/>
</dbReference>